<dbReference type="UniPathway" id="UPA00068">
    <property type="reaction ID" value="UER00108"/>
</dbReference>
<evidence type="ECO:0000256" key="5">
    <source>
        <dbReference type="ARBA" id="ARBA00023002"/>
    </source>
</evidence>
<keyword evidence="7" id="KW-0963">Cytoplasm</keyword>
<keyword evidence="4 7" id="KW-0521">NADP</keyword>
<feature type="active site" evidence="7 8">
    <location>
        <position position="175"/>
    </location>
</feature>
<evidence type="ECO:0000313" key="10">
    <source>
        <dbReference type="EMBL" id="KRN27177.1"/>
    </source>
</evidence>
<dbReference type="Pfam" id="PF01118">
    <property type="entry name" value="Semialdhyde_dh"/>
    <property type="match status" value="1"/>
</dbReference>
<comment type="similarity">
    <text evidence="7">Belongs to the NAGSA dehydrogenase family. Type 1 subfamily.</text>
</comment>
<dbReference type="GO" id="GO:0005737">
    <property type="term" value="C:cytoplasm"/>
    <property type="evidence" value="ECO:0007669"/>
    <property type="project" value="UniProtKB-SubCell"/>
</dbReference>
<dbReference type="FunFam" id="3.30.360.10:FF:000014">
    <property type="entry name" value="N-acetyl-gamma-glutamyl-phosphate reductase"/>
    <property type="match status" value="1"/>
</dbReference>
<dbReference type="EC" id="1.2.1.38" evidence="7"/>
<comment type="pathway">
    <text evidence="1 7">Amino-acid biosynthesis; L-arginine biosynthesis; N(2)-acetyl-L-ornithine from L-glutamate: step 3/4.</text>
</comment>
<dbReference type="AlphaFoldDB" id="A0A0R2FF33"/>
<comment type="caution">
    <text evidence="10">The sequence shown here is derived from an EMBL/GenBank/DDBJ whole genome shotgun (WGS) entry which is preliminary data.</text>
</comment>
<dbReference type="CDD" id="cd17895">
    <property type="entry name" value="AGPR_1_N"/>
    <property type="match status" value="1"/>
</dbReference>
<dbReference type="SUPFAM" id="SSF51735">
    <property type="entry name" value="NAD(P)-binding Rossmann-fold domains"/>
    <property type="match status" value="1"/>
</dbReference>
<dbReference type="InterPro" id="IPR058924">
    <property type="entry name" value="AGPR_dimerisation_dom"/>
</dbReference>
<dbReference type="GO" id="GO:0006526">
    <property type="term" value="P:L-arginine biosynthetic process"/>
    <property type="evidence" value="ECO:0007669"/>
    <property type="project" value="UniProtKB-UniRule"/>
</dbReference>
<accession>A0A0R2FF33</accession>
<evidence type="ECO:0000256" key="1">
    <source>
        <dbReference type="ARBA" id="ARBA00004862"/>
    </source>
</evidence>
<proteinExistence type="inferred from homology"/>
<name>A0A0R2FF33_9LACO</name>
<evidence type="ECO:0000256" key="8">
    <source>
        <dbReference type="PROSITE-ProRule" id="PRU10010"/>
    </source>
</evidence>
<dbReference type="Gene3D" id="3.30.360.10">
    <property type="entry name" value="Dihydrodipicolinate Reductase, domain 2"/>
    <property type="match status" value="1"/>
</dbReference>
<dbReference type="STRING" id="1618.IV36_GL001089"/>
<dbReference type="InterPro" id="IPR023013">
    <property type="entry name" value="AGPR_AS"/>
</dbReference>
<dbReference type="GO" id="GO:0070401">
    <property type="term" value="F:NADP+ binding"/>
    <property type="evidence" value="ECO:0007669"/>
    <property type="project" value="InterPro"/>
</dbReference>
<dbReference type="Proteomes" id="UP000051727">
    <property type="component" value="Unassembled WGS sequence"/>
</dbReference>
<evidence type="ECO:0000259" key="9">
    <source>
        <dbReference type="SMART" id="SM00859"/>
    </source>
</evidence>
<dbReference type="NCBIfam" id="TIGR01850">
    <property type="entry name" value="argC"/>
    <property type="match status" value="1"/>
</dbReference>
<dbReference type="PANTHER" id="PTHR32338">
    <property type="entry name" value="N-ACETYL-GAMMA-GLUTAMYL-PHOSPHATE REDUCTASE, CHLOROPLASTIC-RELATED-RELATED"/>
    <property type="match status" value="1"/>
</dbReference>
<dbReference type="InterPro" id="IPR036291">
    <property type="entry name" value="NAD(P)-bd_dom_sf"/>
</dbReference>
<dbReference type="GO" id="GO:0051287">
    <property type="term" value="F:NAD binding"/>
    <property type="evidence" value="ECO:0007669"/>
    <property type="project" value="InterPro"/>
</dbReference>
<dbReference type="SMART" id="SM00859">
    <property type="entry name" value="Semialdhyde_dh"/>
    <property type="match status" value="1"/>
</dbReference>
<evidence type="ECO:0000256" key="6">
    <source>
        <dbReference type="ARBA" id="ARBA00050557"/>
    </source>
</evidence>
<dbReference type="InterPro" id="IPR000534">
    <property type="entry name" value="Semialdehyde_DH_NAD-bd"/>
</dbReference>
<sequence length="370" mass="41364">MQNKMSYSYHHQNELLFIKNELKGSDFMHVAILGATGYSGNVLYNLLSQHPNVETINLYGHEGGKSSRFLDDEVPAFFSAHIAILPFNPKEIMANNDLLFCATPAGITKDLMEPFILAGFPVIDLSGDFRLTDPATYEKWYHKEAASVNLLEKAAYGLAEFPEEKASKYIANPGCYATATLLGLAPLVIKHMIQKDSIIVDAKSGVSGSGRKLSSSSQYNFINENVWLYKMNKHQHIPEIMQKLNEWDSHIPAIQFSTTLIPVTRGIMATIYLKPLEKYTNEQLLECFHQFYDNAPFVRFRENDLPTIKEVTGSNFCDIGINYNPITNTITIVSVIDNLMKGAAGQAIQNFNTLCNLEPTSGLPLLPVFP</sequence>
<dbReference type="EMBL" id="JQAR01000024">
    <property type="protein sequence ID" value="KRN27177.1"/>
    <property type="molecule type" value="Genomic_DNA"/>
</dbReference>
<comment type="catalytic activity">
    <reaction evidence="6 7">
        <text>N-acetyl-L-glutamate 5-semialdehyde + phosphate + NADP(+) = N-acetyl-L-glutamyl 5-phosphate + NADPH + H(+)</text>
        <dbReference type="Rhea" id="RHEA:21588"/>
        <dbReference type="ChEBI" id="CHEBI:15378"/>
        <dbReference type="ChEBI" id="CHEBI:29123"/>
        <dbReference type="ChEBI" id="CHEBI:43474"/>
        <dbReference type="ChEBI" id="CHEBI:57783"/>
        <dbReference type="ChEBI" id="CHEBI:57936"/>
        <dbReference type="ChEBI" id="CHEBI:58349"/>
        <dbReference type="EC" id="1.2.1.38"/>
    </reaction>
</comment>
<evidence type="ECO:0000256" key="4">
    <source>
        <dbReference type="ARBA" id="ARBA00022857"/>
    </source>
</evidence>
<keyword evidence="3 7" id="KW-0028">Amino-acid biosynthesis</keyword>
<evidence type="ECO:0000313" key="11">
    <source>
        <dbReference type="Proteomes" id="UP000051727"/>
    </source>
</evidence>
<dbReference type="PROSITE" id="PS01224">
    <property type="entry name" value="ARGC"/>
    <property type="match status" value="1"/>
</dbReference>
<dbReference type="GO" id="GO:0003942">
    <property type="term" value="F:N-acetyl-gamma-glutamyl-phosphate reductase activity"/>
    <property type="evidence" value="ECO:0007669"/>
    <property type="project" value="UniProtKB-UniRule"/>
</dbReference>
<organism evidence="10 11">
    <name type="scientific">Liquorilactobacillus mali</name>
    <dbReference type="NCBI Taxonomy" id="1618"/>
    <lineage>
        <taxon>Bacteria</taxon>
        <taxon>Bacillati</taxon>
        <taxon>Bacillota</taxon>
        <taxon>Bacilli</taxon>
        <taxon>Lactobacillales</taxon>
        <taxon>Lactobacillaceae</taxon>
        <taxon>Liquorilactobacillus</taxon>
    </lineage>
</organism>
<dbReference type="SUPFAM" id="SSF55347">
    <property type="entry name" value="Glyceraldehyde-3-phosphate dehydrogenase-like, C-terminal domain"/>
    <property type="match status" value="1"/>
</dbReference>
<dbReference type="InterPro" id="IPR050085">
    <property type="entry name" value="AGPR"/>
</dbReference>
<dbReference type="HAMAP" id="MF_00150">
    <property type="entry name" value="ArgC_type1"/>
    <property type="match status" value="1"/>
</dbReference>
<evidence type="ECO:0000256" key="2">
    <source>
        <dbReference type="ARBA" id="ARBA00022571"/>
    </source>
</evidence>
<comment type="function">
    <text evidence="7">Catalyzes the NADPH-dependent reduction of N-acetyl-5-glutamyl phosphate to yield N-acetyl-L-glutamate 5-semialdehyde.</text>
</comment>
<comment type="subcellular location">
    <subcellularLocation>
        <location evidence="7">Cytoplasm</location>
    </subcellularLocation>
</comment>
<protein>
    <recommendedName>
        <fullName evidence="7">N-acetyl-gamma-glutamyl-phosphate reductase</fullName>
        <shortName evidence="7">AGPR</shortName>
        <ecNumber evidence="7">1.2.1.38</ecNumber>
    </recommendedName>
    <alternativeName>
        <fullName evidence="7">N-acetyl-glutamate semialdehyde dehydrogenase</fullName>
        <shortName evidence="7">NAGSA dehydrogenase</shortName>
    </alternativeName>
</protein>
<feature type="domain" description="Semialdehyde dehydrogenase NAD-binding" evidence="9">
    <location>
        <begin position="29"/>
        <end position="169"/>
    </location>
</feature>
<dbReference type="InterPro" id="IPR000706">
    <property type="entry name" value="AGPR_type-1"/>
</dbReference>
<gene>
    <name evidence="7" type="primary">argC</name>
    <name evidence="10" type="ORF">IV36_GL001089</name>
</gene>
<dbReference type="CDD" id="cd23934">
    <property type="entry name" value="AGPR_1_C"/>
    <property type="match status" value="1"/>
</dbReference>
<evidence type="ECO:0000256" key="7">
    <source>
        <dbReference type="HAMAP-Rule" id="MF_00150"/>
    </source>
</evidence>
<reference evidence="10 11" key="1">
    <citation type="journal article" date="2015" name="Genome Announc.">
        <title>Expanding the biotechnology potential of lactobacilli through comparative genomics of 213 strains and associated genera.</title>
        <authorList>
            <person name="Sun Z."/>
            <person name="Harris H.M."/>
            <person name="McCann A."/>
            <person name="Guo C."/>
            <person name="Argimon S."/>
            <person name="Zhang W."/>
            <person name="Yang X."/>
            <person name="Jeffery I.B."/>
            <person name="Cooney J.C."/>
            <person name="Kagawa T.F."/>
            <person name="Liu W."/>
            <person name="Song Y."/>
            <person name="Salvetti E."/>
            <person name="Wrobel A."/>
            <person name="Rasinkangas P."/>
            <person name="Parkhill J."/>
            <person name="Rea M.C."/>
            <person name="O'Sullivan O."/>
            <person name="Ritari J."/>
            <person name="Douillard F.P."/>
            <person name="Paul Ross R."/>
            <person name="Yang R."/>
            <person name="Briner A.E."/>
            <person name="Felis G.E."/>
            <person name="de Vos W.M."/>
            <person name="Barrangou R."/>
            <person name="Klaenhammer T.R."/>
            <person name="Caufield P.W."/>
            <person name="Cui Y."/>
            <person name="Zhang H."/>
            <person name="O'Toole P.W."/>
        </authorList>
    </citation>
    <scope>NUCLEOTIDE SEQUENCE [LARGE SCALE GENOMIC DNA]</scope>
    <source>
        <strain evidence="10 11">ATCC 27304</strain>
    </source>
</reference>
<dbReference type="PATRIC" id="fig|1618.3.peg.1101"/>
<dbReference type="PANTHER" id="PTHR32338:SF10">
    <property type="entry name" value="N-ACETYL-GAMMA-GLUTAMYL-PHOSPHATE REDUCTASE, CHLOROPLASTIC-RELATED"/>
    <property type="match status" value="1"/>
</dbReference>
<evidence type="ECO:0000256" key="3">
    <source>
        <dbReference type="ARBA" id="ARBA00022605"/>
    </source>
</evidence>
<dbReference type="Gene3D" id="3.40.50.720">
    <property type="entry name" value="NAD(P)-binding Rossmann-like Domain"/>
    <property type="match status" value="1"/>
</dbReference>
<dbReference type="Pfam" id="PF22698">
    <property type="entry name" value="Semialdhyde_dhC_1"/>
    <property type="match status" value="1"/>
</dbReference>
<keyword evidence="2 7" id="KW-0055">Arginine biosynthesis</keyword>
<keyword evidence="5 7" id="KW-0560">Oxidoreductase</keyword>